<dbReference type="AlphaFoldDB" id="A0A9W9XL54"/>
<sequence length="672" mass="74508">MGTAFTLASQSGKSSTEATPAGKKSNFKGVVVAVSGLVPAYKHEDIQAMVEACGAKFEKMKINDCTHLITTAECYRKATAPYKIKQAKRLSDCSIVTVDWLLQSIEEKTPLDTKGFLVKSLGLKRPVTGTPACHRKRKRAGDGFTAIEQPGKIAKDRLKANHDRLKRLVDKAIQDTGNGDVLVWLDDEDIVYDATLLSTESCLEDNSREESITGTIVRLQLVVDMAASTYRTWLRETKLVRSTQSGILQSLSDSTTVTSKGDGQLSSAIAEYHSKFEGFTGHAWDQAFKAPSKKKNFIFVHRADANDQEKLSDPELKALGLIVRTARPKLDGLLAGYVNRLLEKPGIADHFLETGVALADMIAKVSDGSNKEKTSPKVCANDLKSCFVRIFGKEGASCSKTLEAESIEQTKHEIEGQLSLRAIDISLPGSLVPSSSRSASPVMDENAFRFLRLKSMKMVEADTDEYLHLAGYYNHTYPFHTNVAPRILNIYSIEREGEAERFAQCRAAASNKDQSHRRLLWHGTRTENLPSIFRTGLVSGPSRGIFFGDFSAKSFAYCRLAHPMTQGFMLLNEVELGKCLHSERGLSVRTKWNTLVSYRRYPFANAQSNWTDAACVRPDLAGVQIPLPRPEEKERWASRGYTDGSIEYIVHNPAQVRLRYLFHLTLDPPSSG</sequence>
<dbReference type="Pfam" id="PF00644">
    <property type="entry name" value="PARP"/>
    <property type="match status" value="1"/>
</dbReference>
<dbReference type="GO" id="GO:0003950">
    <property type="term" value="F:NAD+ poly-ADP-ribosyltransferase activity"/>
    <property type="evidence" value="ECO:0007669"/>
    <property type="project" value="UniProtKB-UniRule"/>
</dbReference>
<evidence type="ECO:0000259" key="7">
    <source>
        <dbReference type="PROSITE" id="PS50172"/>
    </source>
</evidence>
<accession>A0A9W9XL54</accession>
<dbReference type="GO" id="GO:0006302">
    <property type="term" value="P:double-strand break repair"/>
    <property type="evidence" value="ECO:0007669"/>
    <property type="project" value="TreeGrafter"/>
</dbReference>
<dbReference type="SUPFAM" id="SSF52113">
    <property type="entry name" value="BRCT domain"/>
    <property type="match status" value="1"/>
</dbReference>
<evidence type="ECO:0000256" key="6">
    <source>
        <dbReference type="SAM" id="MobiDB-lite"/>
    </source>
</evidence>
<gene>
    <name evidence="9" type="ORF">N7539_000152</name>
</gene>
<evidence type="ECO:0000256" key="5">
    <source>
        <dbReference type="RuleBase" id="RU362114"/>
    </source>
</evidence>
<dbReference type="Gene3D" id="3.90.228.10">
    <property type="match status" value="1"/>
</dbReference>
<proteinExistence type="predicted"/>
<dbReference type="RefSeq" id="XP_056794049.1">
    <property type="nucleotide sequence ID" value="XM_056929756.1"/>
</dbReference>
<dbReference type="InterPro" id="IPR050800">
    <property type="entry name" value="ARTD/PARP"/>
</dbReference>
<evidence type="ECO:0000313" key="9">
    <source>
        <dbReference type="EMBL" id="KAJ5495036.1"/>
    </source>
</evidence>
<evidence type="ECO:0000256" key="2">
    <source>
        <dbReference type="ARBA" id="ARBA00022679"/>
    </source>
</evidence>
<dbReference type="InterPro" id="IPR001357">
    <property type="entry name" value="BRCT_dom"/>
</dbReference>
<evidence type="ECO:0000259" key="8">
    <source>
        <dbReference type="PROSITE" id="PS51059"/>
    </source>
</evidence>
<dbReference type="GO" id="GO:1990404">
    <property type="term" value="F:NAD+-protein mono-ADP-ribosyltransferase activity"/>
    <property type="evidence" value="ECO:0007669"/>
    <property type="project" value="TreeGrafter"/>
</dbReference>
<keyword evidence="2 5" id="KW-0808">Transferase</keyword>
<feature type="domain" description="BRCT" evidence="7">
    <location>
        <begin position="22"/>
        <end position="118"/>
    </location>
</feature>
<feature type="compositionally biased region" description="Polar residues" evidence="6">
    <location>
        <begin position="1"/>
        <end position="18"/>
    </location>
</feature>
<protein>
    <recommendedName>
        <fullName evidence="5">Poly [ADP-ribose] polymerase</fullName>
        <shortName evidence="5">PARP</shortName>
        <ecNumber evidence="5">2.4.2.-</ecNumber>
    </recommendedName>
</protein>
<dbReference type="GO" id="GO:0070212">
    <property type="term" value="P:protein poly-ADP-ribosylation"/>
    <property type="evidence" value="ECO:0007669"/>
    <property type="project" value="TreeGrafter"/>
</dbReference>
<evidence type="ECO:0000256" key="1">
    <source>
        <dbReference type="ARBA" id="ARBA00022676"/>
    </source>
</evidence>
<organism evidence="9 10">
    <name type="scientific">Penicillium diatomitis</name>
    <dbReference type="NCBI Taxonomy" id="2819901"/>
    <lineage>
        <taxon>Eukaryota</taxon>
        <taxon>Fungi</taxon>
        <taxon>Dikarya</taxon>
        <taxon>Ascomycota</taxon>
        <taxon>Pezizomycotina</taxon>
        <taxon>Eurotiomycetes</taxon>
        <taxon>Eurotiomycetidae</taxon>
        <taxon>Eurotiales</taxon>
        <taxon>Aspergillaceae</taxon>
        <taxon>Penicillium</taxon>
    </lineage>
</organism>
<evidence type="ECO:0000256" key="3">
    <source>
        <dbReference type="ARBA" id="ARBA00023027"/>
    </source>
</evidence>
<comment type="caution">
    <text evidence="9">The sequence shown here is derived from an EMBL/GenBank/DDBJ whole genome shotgun (WGS) entry which is preliminary data.</text>
</comment>
<dbReference type="PROSITE" id="PS51059">
    <property type="entry name" value="PARP_CATALYTIC"/>
    <property type="match status" value="1"/>
</dbReference>
<keyword evidence="1 5" id="KW-0328">Glycosyltransferase</keyword>
<dbReference type="SUPFAM" id="SSF56399">
    <property type="entry name" value="ADP-ribosylation"/>
    <property type="match status" value="1"/>
</dbReference>
<reference evidence="9" key="1">
    <citation type="submission" date="2022-12" db="EMBL/GenBank/DDBJ databases">
        <authorList>
            <person name="Petersen C."/>
        </authorList>
    </citation>
    <scope>NUCLEOTIDE SEQUENCE</scope>
    <source>
        <strain evidence="9">IBT 30728</strain>
    </source>
</reference>
<keyword evidence="10" id="KW-1185">Reference proteome</keyword>
<dbReference type="PANTHER" id="PTHR10459:SF60">
    <property type="entry name" value="POLY [ADP-RIBOSE] POLYMERASE 2"/>
    <property type="match status" value="1"/>
</dbReference>
<dbReference type="Proteomes" id="UP001148312">
    <property type="component" value="Unassembled WGS sequence"/>
</dbReference>
<dbReference type="GeneID" id="81620005"/>
<dbReference type="EMBL" id="JAPWDQ010000001">
    <property type="protein sequence ID" value="KAJ5495036.1"/>
    <property type="molecule type" value="Genomic_DNA"/>
</dbReference>
<comment type="catalytic activity">
    <reaction evidence="4">
        <text>NAD(+) + (ADP-D-ribosyl)n-acceptor = nicotinamide + (ADP-D-ribosyl)n+1-acceptor + H(+).</text>
        <dbReference type="EC" id="2.4.2.30"/>
    </reaction>
</comment>
<dbReference type="EC" id="2.4.2.-" evidence="5"/>
<dbReference type="Gene3D" id="3.40.50.10190">
    <property type="entry name" value="BRCT domain"/>
    <property type="match status" value="1"/>
</dbReference>
<dbReference type="InterPro" id="IPR036420">
    <property type="entry name" value="BRCT_dom_sf"/>
</dbReference>
<feature type="domain" description="PARP catalytic" evidence="8">
    <location>
        <begin position="442"/>
        <end position="672"/>
    </location>
</feature>
<evidence type="ECO:0000256" key="4">
    <source>
        <dbReference type="ARBA" id="ARBA00033987"/>
    </source>
</evidence>
<feature type="region of interest" description="Disordered" evidence="6">
    <location>
        <begin position="1"/>
        <end position="22"/>
    </location>
</feature>
<dbReference type="SMART" id="SM00292">
    <property type="entry name" value="BRCT"/>
    <property type="match status" value="1"/>
</dbReference>
<dbReference type="PANTHER" id="PTHR10459">
    <property type="entry name" value="DNA LIGASE"/>
    <property type="match status" value="1"/>
</dbReference>
<reference evidence="9" key="2">
    <citation type="journal article" date="2023" name="IMA Fungus">
        <title>Comparative genomic study of the Penicillium genus elucidates a diverse pangenome and 15 lateral gene transfer events.</title>
        <authorList>
            <person name="Petersen C."/>
            <person name="Sorensen T."/>
            <person name="Nielsen M.R."/>
            <person name="Sondergaard T.E."/>
            <person name="Sorensen J.L."/>
            <person name="Fitzpatrick D.A."/>
            <person name="Frisvad J.C."/>
            <person name="Nielsen K.L."/>
        </authorList>
    </citation>
    <scope>NUCLEOTIDE SEQUENCE</scope>
    <source>
        <strain evidence="9">IBT 30728</strain>
    </source>
</reference>
<evidence type="ECO:0000313" key="10">
    <source>
        <dbReference type="Proteomes" id="UP001148312"/>
    </source>
</evidence>
<dbReference type="GO" id="GO:0005730">
    <property type="term" value="C:nucleolus"/>
    <property type="evidence" value="ECO:0007669"/>
    <property type="project" value="TreeGrafter"/>
</dbReference>
<dbReference type="InterPro" id="IPR012317">
    <property type="entry name" value="Poly(ADP-ribose)pol_cat_dom"/>
</dbReference>
<keyword evidence="3 5" id="KW-0520">NAD</keyword>
<name>A0A9W9XL54_9EURO</name>
<dbReference type="PROSITE" id="PS50172">
    <property type="entry name" value="BRCT"/>
    <property type="match status" value="1"/>
</dbReference>
<dbReference type="Pfam" id="PF00533">
    <property type="entry name" value="BRCT"/>
    <property type="match status" value="1"/>
</dbReference>